<dbReference type="Proteomes" id="UP000076830">
    <property type="component" value="Chromosome"/>
</dbReference>
<evidence type="ECO:0000313" key="1">
    <source>
        <dbReference type="EMBL" id="ANB18930.1"/>
    </source>
</evidence>
<evidence type="ECO:0000313" key="2">
    <source>
        <dbReference type="Proteomes" id="UP000076830"/>
    </source>
</evidence>
<sequence>MRADAGRRLAELGIDRYVLRSAHAAAPATEAPARVSPAGPGPAPAPATAVAASAPGTAARVLLYAGTGGAGALLADIGRSLSLLRLDWAPGVEDDAAVSSAAGFVVLGEDLARRVAAGLPTDRLGACEWIIAGQPDDLARGAAAKRALWGELKRLARTLSARDAAAKH</sequence>
<keyword evidence="2" id="KW-1185">Reference proteome</keyword>
<protein>
    <submittedName>
        <fullName evidence="1">Uncharacterized protein</fullName>
    </submittedName>
</protein>
<accession>A0A160DX81</accession>
<gene>
    <name evidence="1" type="ORF">I596_2937</name>
</gene>
<reference evidence="1 2" key="1">
    <citation type="submission" date="2016-04" db="EMBL/GenBank/DDBJ databases">
        <title>Complete genome sequence of Dokdonella koreensis DS-123T.</title>
        <authorList>
            <person name="Kim J.F."/>
            <person name="Lee H."/>
            <person name="Kwak M.-J."/>
        </authorList>
    </citation>
    <scope>NUCLEOTIDE SEQUENCE [LARGE SCALE GENOMIC DNA]</scope>
    <source>
        <strain evidence="1 2">DS-123</strain>
    </source>
</reference>
<dbReference type="OrthoDB" id="9993479at2"/>
<dbReference type="AlphaFoldDB" id="A0A160DX81"/>
<name>A0A160DX81_9GAMM</name>
<organism evidence="1 2">
    <name type="scientific">Dokdonella koreensis DS-123</name>
    <dbReference type="NCBI Taxonomy" id="1300342"/>
    <lineage>
        <taxon>Bacteria</taxon>
        <taxon>Pseudomonadati</taxon>
        <taxon>Pseudomonadota</taxon>
        <taxon>Gammaproteobacteria</taxon>
        <taxon>Lysobacterales</taxon>
        <taxon>Rhodanobacteraceae</taxon>
        <taxon>Dokdonella</taxon>
    </lineage>
</organism>
<proteinExistence type="predicted"/>
<dbReference type="RefSeq" id="WP_067649095.1">
    <property type="nucleotide sequence ID" value="NZ_CP015249.1"/>
</dbReference>
<dbReference type="EMBL" id="CP015249">
    <property type="protein sequence ID" value="ANB18930.1"/>
    <property type="molecule type" value="Genomic_DNA"/>
</dbReference>
<dbReference type="KEGG" id="dko:I596_2937"/>
<dbReference type="STRING" id="1300342.I596_2937"/>